<organism evidence="2 3">
    <name type="scientific">Parafrankia colletiae</name>
    <dbReference type="NCBI Taxonomy" id="573497"/>
    <lineage>
        <taxon>Bacteria</taxon>
        <taxon>Bacillati</taxon>
        <taxon>Actinomycetota</taxon>
        <taxon>Actinomycetes</taxon>
        <taxon>Frankiales</taxon>
        <taxon>Frankiaceae</taxon>
        <taxon>Parafrankia</taxon>
    </lineage>
</organism>
<feature type="domain" description="Thymidylate kinase-like" evidence="1">
    <location>
        <begin position="3"/>
        <end position="176"/>
    </location>
</feature>
<gene>
    <name evidence="2" type="ORF">CC117_04520</name>
</gene>
<dbReference type="Proteomes" id="UP000179627">
    <property type="component" value="Unassembled WGS sequence"/>
</dbReference>
<evidence type="ECO:0000313" key="2">
    <source>
        <dbReference type="EMBL" id="OHV35861.1"/>
    </source>
</evidence>
<dbReference type="EMBL" id="MBLM01000119">
    <property type="protein sequence ID" value="OHV35861.1"/>
    <property type="molecule type" value="Genomic_DNA"/>
</dbReference>
<name>A0A1S1QQZ2_9ACTN</name>
<dbReference type="SUPFAM" id="SSF52540">
    <property type="entry name" value="P-loop containing nucleoside triphosphate hydrolases"/>
    <property type="match status" value="1"/>
</dbReference>
<keyword evidence="3" id="KW-1185">Reference proteome</keyword>
<dbReference type="InterPro" id="IPR027417">
    <property type="entry name" value="P-loop_NTPase"/>
</dbReference>
<evidence type="ECO:0000259" key="1">
    <source>
        <dbReference type="Pfam" id="PF02223"/>
    </source>
</evidence>
<proteinExistence type="predicted"/>
<dbReference type="Pfam" id="PF02223">
    <property type="entry name" value="Thymidylate_kin"/>
    <property type="match status" value="1"/>
</dbReference>
<reference evidence="3" key="1">
    <citation type="submission" date="2016-07" db="EMBL/GenBank/DDBJ databases">
        <title>Sequence Frankia sp. strain CcI1.17.</title>
        <authorList>
            <person name="Ghodhbane-Gtari F."/>
            <person name="Swanson E."/>
            <person name="Gueddou A."/>
            <person name="Morris K."/>
            <person name="Hezbri K."/>
            <person name="Ktari A."/>
            <person name="Nouioui I."/>
            <person name="Abebe-Akele F."/>
            <person name="Simpson S."/>
            <person name="Thomas K."/>
            <person name="Gtari M."/>
            <person name="Tisa L.S."/>
            <person name="Hurst S."/>
        </authorList>
    </citation>
    <scope>NUCLEOTIDE SEQUENCE [LARGE SCALE GENOMIC DNA]</scope>
    <source>
        <strain evidence="3">Cc1.17</strain>
    </source>
</reference>
<dbReference type="AlphaFoldDB" id="A0A1S1QQZ2"/>
<sequence>MAVEGPAGCGKRALARWLAARPGAAGLRLAPRTSAALEELAGRLAGPDGQRGRVPANLLHTASLVECAVQFEYARETFAGADLVVADRWLQTWEVYCGDIGEYAEWYLQIAAQVPPPDVLLYLRVSPRVAAARLARVLCRDEAALLRHTTALCARYDEVMSGVDCVVVDADPPAPAVLAHVAGVLREAGLAAPVTAE</sequence>
<dbReference type="Gene3D" id="3.40.50.300">
    <property type="entry name" value="P-loop containing nucleotide triphosphate hydrolases"/>
    <property type="match status" value="1"/>
</dbReference>
<protein>
    <recommendedName>
        <fullName evidence="1">Thymidylate kinase-like domain-containing protein</fullName>
    </recommendedName>
</protein>
<evidence type="ECO:0000313" key="3">
    <source>
        <dbReference type="Proteomes" id="UP000179627"/>
    </source>
</evidence>
<accession>A0A1S1QQZ2</accession>
<comment type="caution">
    <text evidence="2">The sequence shown here is derived from an EMBL/GenBank/DDBJ whole genome shotgun (WGS) entry which is preliminary data.</text>
</comment>
<dbReference type="InterPro" id="IPR039430">
    <property type="entry name" value="Thymidylate_kin-like_dom"/>
</dbReference>